<protein>
    <submittedName>
        <fullName evidence="7">Ferric enterobactin-binding protein</fullName>
    </submittedName>
</protein>
<keyword evidence="5" id="KW-0732">Signal</keyword>
<evidence type="ECO:0000256" key="3">
    <source>
        <dbReference type="ARBA" id="ARBA00022448"/>
    </source>
</evidence>
<dbReference type="FunFam" id="3.40.50.1980:FF:000009">
    <property type="entry name" value="Iron-enterobactin transporter periplasmic binding protein"/>
    <property type="match status" value="1"/>
</dbReference>
<comment type="caution">
    <text evidence="7">The sequence shown here is derived from an EMBL/GenBank/DDBJ whole genome shotgun (WGS) entry which is preliminary data.</text>
</comment>
<dbReference type="InterPro" id="IPR002491">
    <property type="entry name" value="ABC_transptr_periplasmic_BD"/>
</dbReference>
<evidence type="ECO:0000313" key="7">
    <source>
        <dbReference type="EMBL" id="KFD22646.1"/>
    </source>
</evidence>
<reference evidence="7 8" key="1">
    <citation type="submission" date="2014-05" db="EMBL/GenBank/DDBJ databases">
        <title>ATOL: Assembling a taxonomically balanced genome-scale reconstruction of the evolutionary history of the Enterobacteriaceae.</title>
        <authorList>
            <person name="Plunkett G.III."/>
            <person name="Neeno-Eckwall E.C."/>
            <person name="Glasner J.D."/>
            <person name="Perna N.T."/>
        </authorList>
    </citation>
    <scope>NUCLEOTIDE SEQUENCE [LARGE SCALE GENOMIC DNA]</scope>
    <source>
        <strain evidence="7 8">ATCC 33301</strain>
    </source>
</reference>
<keyword evidence="4" id="KW-0410">Iron transport</keyword>
<dbReference type="NCBIfam" id="NF008200">
    <property type="entry name" value="PRK10957.1"/>
    <property type="match status" value="1"/>
</dbReference>
<comment type="subcellular location">
    <subcellularLocation>
        <location evidence="1">Cell envelope</location>
    </subcellularLocation>
</comment>
<sequence length="345" mass="37254">MGSSFAEENPRAMRQFISGRAIKSTLKSQPQVYILRAALLLLFIVFRADASDGWPRQIHSETGTVTLQQPPQRIVSTSVTLTGALLAIDAPVVGSGAGAPGGRFTDAEGFLRQWGDIARQRQVKRLYIGEPNAESIAGMMPDLIVVSATGNDSAIRLVSQLQAIAPVLVVNYDDKSWQQVMTLLGRATGHEALAGKRVAEFDQRVAGLKPQLKLPPQPVSAMIWNGGGREVNLWTAASAQGELLQALGFTLATPPAQVKGNISMGHRKDIIQLSGENVARGLNGKSWLLFAAAGNTVPDVLSDRFLSQSDAVLNKQVYALGNDNFRLDYYSASHLLDTLQKLFTH</sequence>
<dbReference type="AlphaFoldDB" id="A0A085JQA0"/>
<keyword evidence="3" id="KW-0813">Transport</keyword>
<dbReference type="EMBL" id="JMPR01000004">
    <property type="protein sequence ID" value="KFD22646.1"/>
    <property type="molecule type" value="Genomic_DNA"/>
</dbReference>
<accession>A0A085JQA0</accession>
<evidence type="ECO:0000313" key="8">
    <source>
        <dbReference type="Proteomes" id="UP000028602"/>
    </source>
</evidence>
<dbReference type="SUPFAM" id="SSF53807">
    <property type="entry name" value="Helical backbone' metal receptor"/>
    <property type="match status" value="1"/>
</dbReference>
<comment type="similarity">
    <text evidence="2">Belongs to the bacterial solute-binding protein 8 family.</text>
</comment>
<feature type="domain" description="Fe/B12 periplasmic-binding" evidence="6">
    <location>
        <begin position="73"/>
        <end position="345"/>
    </location>
</feature>
<dbReference type="GO" id="GO:1901678">
    <property type="term" value="P:iron coordination entity transport"/>
    <property type="evidence" value="ECO:0007669"/>
    <property type="project" value="UniProtKB-ARBA"/>
</dbReference>
<evidence type="ECO:0000256" key="5">
    <source>
        <dbReference type="ARBA" id="ARBA00022729"/>
    </source>
</evidence>
<dbReference type="PANTHER" id="PTHR30532">
    <property type="entry name" value="IRON III DICITRATE-BINDING PERIPLASMIC PROTEIN"/>
    <property type="match status" value="1"/>
</dbReference>
<name>A0A085JQA0_9GAMM</name>
<dbReference type="GO" id="GO:0030288">
    <property type="term" value="C:outer membrane-bounded periplasmic space"/>
    <property type="evidence" value="ECO:0007669"/>
    <property type="project" value="TreeGrafter"/>
</dbReference>
<dbReference type="Pfam" id="PF01497">
    <property type="entry name" value="Peripla_BP_2"/>
    <property type="match status" value="1"/>
</dbReference>
<dbReference type="eggNOG" id="COG4592">
    <property type="taxonomic scope" value="Bacteria"/>
</dbReference>
<dbReference type="PANTHER" id="PTHR30532:SF24">
    <property type="entry name" value="FERRIC ENTEROBACTIN-BINDING PERIPLASMIC PROTEIN FEPB"/>
    <property type="match status" value="1"/>
</dbReference>
<dbReference type="RefSeq" id="WP_025903848.1">
    <property type="nucleotide sequence ID" value="NZ_ATMJ01000010.1"/>
</dbReference>
<dbReference type="InterPro" id="IPR051313">
    <property type="entry name" value="Bact_iron-sidero_bind"/>
</dbReference>
<organism evidence="7 8">
    <name type="scientific">Tatumella ptyseos ATCC 33301</name>
    <dbReference type="NCBI Taxonomy" id="1005995"/>
    <lineage>
        <taxon>Bacteria</taxon>
        <taxon>Pseudomonadati</taxon>
        <taxon>Pseudomonadota</taxon>
        <taxon>Gammaproteobacteria</taxon>
        <taxon>Enterobacterales</taxon>
        <taxon>Erwiniaceae</taxon>
        <taxon>Tatumella</taxon>
    </lineage>
</organism>
<dbReference type="Gene3D" id="3.40.50.1980">
    <property type="entry name" value="Nitrogenase molybdenum iron protein domain"/>
    <property type="match status" value="2"/>
</dbReference>
<dbReference type="PROSITE" id="PS50983">
    <property type="entry name" value="FE_B12_PBP"/>
    <property type="match status" value="1"/>
</dbReference>
<gene>
    <name evidence="7" type="primary">fepB</name>
    <name evidence="7" type="ORF">GTPT_0225</name>
</gene>
<keyword evidence="8" id="KW-1185">Reference proteome</keyword>
<evidence type="ECO:0000256" key="2">
    <source>
        <dbReference type="ARBA" id="ARBA00008814"/>
    </source>
</evidence>
<evidence type="ECO:0000259" key="6">
    <source>
        <dbReference type="PROSITE" id="PS50983"/>
    </source>
</evidence>
<proteinExistence type="inferred from homology"/>
<dbReference type="Proteomes" id="UP000028602">
    <property type="component" value="Unassembled WGS sequence"/>
</dbReference>
<keyword evidence="4" id="KW-0406">Ion transport</keyword>
<evidence type="ECO:0000256" key="1">
    <source>
        <dbReference type="ARBA" id="ARBA00004196"/>
    </source>
</evidence>
<keyword evidence="4" id="KW-0408">Iron</keyword>
<evidence type="ECO:0000256" key="4">
    <source>
        <dbReference type="ARBA" id="ARBA00022496"/>
    </source>
</evidence>